<dbReference type="EMBL" id="KN832977">
    <property type="protein sequence ID" value="KIM88487.1"/>
    <property type="molecule type" value="Genomic_DNA"/>
</dbReference>
<evidence type="ECO:0000313" key="1">
    <source>
        <dbReference type="EMBL" id="KIM88487.1"/>
    </source>
</evidence>
<name>A0A0C3CFG4_PILCF</name>
<dbReference type="InParanoid" id="A0A0C3CFG4"/>
<organism evidence="1 2">
    <name type="scientific">Piloderma croceum (strain F 1598)</name>
    <dbReference type="NCBI Taxonomy" id="765440"/>
    <lineage>
        <taxon>Eukaryota</taxon>
        <taxon>Fungi</taxon>
        <taxon>Dikarya</taxon>
        <taxon>Basidiomycota</taxon>
        <taxon>Agaricomycotina</taxon>
        <taxon>Agaricomycetes</taxon>
        <taxon>Agaricomycetidae</taxon>
        <taxon>Atheliales</taxon>
        <taxon>Atheliaceae</taxon>
        <taxon>Piloderma</taxon>
    </lineage>
</organism>
<keyword evidence="2" id="KW-1185">Reference proteome</keyword>
<gene>
    <name evidence="1" type="ORF">PILCRDRAFT_814385</name>
</gene>
<dbReference type="Proteomes" id="UP000054166">
    <property type="component" value="Unassembled WGS sequence"/>
</dbReference>
<dbReference type="HOGENOM" id="CLU_3088018_0_0_1"/>
<dbReference type="AlphaFoldDB" id="A0A0C3CFG4"/>
<proteinExistence type="predicted"/>
<evidence type="ECO:0000313" key="2">
    <source>
        <dbReference type="Proteomes" id="UP000054166"/>
    </source>
</evidence>
<protein>
    <submittedName>
        <fullName evidence="1">Uncharacterized protein</fullName>
    </submittedName>
</protein>
<reference evidence="1 2" key="1">
    <citation type="submission" date="2014-04" db="EMBL/GenBank/DDBJ databases">
        <authorList>
            <consortium name="DOE Joint Genome Institute"/>
            <person name="Kuo A."/>
            <person name="Tarkka M."/>
            <person name="Buscot F."/>
            <person name="Kohler A."/>
            <person name="Nagy L.G."/>
            <person name="Floudas D."/>
            <person name="Copeland A."/>
            <person name="Barry K.W."/>
            <person name="Cichocki N."/>
            <person name="Veneault-Fourrey C."/>
            <person name="LaButti K."/>
            <person name="Lindquist E.A."/>
            <person name="Lipzen A."/>
            <person name="Lundell T."/>
            <person name="Morin E."/>
            <person name="Murat C."/>
            <person name="Sun H."/>
            <person name="Tunlid A."/>
            <person name="Henrissat B."/>
            <person name="Grigoriev I.V."/>
            <person name="Hibbett D.S."/>
            <person name="Martin F."/>
            <person name="Nordberg H.P."/>
            <person name="Cantor M.N."/>
            <person name="Hua S.X."/>
        </authorList>
    </citation>
    <scope>NUCLEOTIDE SEQUENCE [LARGE SCALE GENOMIC DNA]</scope>
    <source>
        <strain evidence="1 2">F 1598</strain>
    </source>
</reference>
<reference evidence="2" key="2">
    <citation type="submission" date="2015-01" db="EMBL/GenBank/DDBJ databases">
        <title>Evolutionary Origins and Diversification of the Mycorrhizal Mutualists.</title>
        <authorList>
            <consortium name="DOE Joint Genome Institute"/>
            <consortium name="Mycorrhizal Genomics Consortium"/>
            <person name="Kohler A."/>
            <person name="Kuo A."/>
            <person name="Nagy L.G."/>
            <person name="Floudas D."/>
            <person name="Copeland A."/>
            <person name="Barry K.W."/>
            <person name="Cichocki N."/>
            <person name="Veneault-Fourrey C."/>
            <person name="LaButti K."/>
            <person name="Lindquist E.A."/>
            <person name="Lipzen A."/>
            <person name="Lundell T."/>
            <person name="Morin E."/>
            <person name="Murat C."/>
            <person name="Riley R."/>
            <person name="Ohm R."/>
            <person name="Sun H."/>
            <person name="Tunlid A."/>
            <person name="Henrissat B."/>
            <person name="Grigoriev I.V."/>
            <person name="Hibbett D.S."/>
            <person name="Martin F."/>
        </authorList>
    </citation>
    <scope>NUCLEOTIDE SEQUENCE [LARGE SCALE GENOMIC DNA]</scope>
    <source>
        <strain evidence="2">F 1598</strain>
    </source>
</reference>
<sequence>MEQQPVKPSISDCNARHSVWIWSILSGWRDSCPGSWANILQICNRNGLPGSS</sequence>
<accession>A0A0C3CFG4</accession>